<keyword evidence="3" id="KW-1185">Reference proteome</keyword>
<feature type="region of interest" description="Disordered" evidence="1">
    <location>
        <begin position="1"/>
        <end position="88"/>
    </location>
</feature>
<organism evidence="2 3">
    <name type="scientific">Pleurostoma richardsiae</name>
    <dbReference type="NCBI Taxonomy" id="41990"/>
    <lineage>
        <taxon>Eukaryota</taxon>
        <taxon>Fungi</taxon>
        <taxon>Dikarya</taxon>
        <taxon>Ascomycota</taxon>
        <taxon>Pezizomycotina</taxon>
        <taxon>Sordariomycetes</taxon>
        <taxon>Sordariomycetidae</taxon>
        <taxon>Calosphaeriales</taxon>
        <taxon>Pleurostomataceae</taxon>
        <taxon>Pleurostoma</taxon>
    </lineage>
</organism>
<dbReference type="AlphaFoldDB" id="A0AA38RPC2"/>
<feature type="region of interest" description="Disordered" evidence="1">
    <location>
        <begin position="194"/>
        <end position="421"/>
    </location>
</feature>
<evidence type="ECO:0000313" key="2">
    <source>
        <dbReference type="EMBL" id="KAJ9151956.1"/>
    </source>
</evidence>
<gene>
    <name evidence="2" type="ORF">NKR23_g2914</name>
</gene>
<sequence length="673" mass="71901">MSPARRRSARLASASSMKTPKAKRTATQLSAVTEGDESASNTPTQSLNALLSSPMPPPKTPADSSPVKPGLEEMHPSKVHATMAPPSSALRLGFTDIRPSDSANGRLAFVAQSTPTKSAVIPSPLLSRSDLGLGSEVQEVLKQIREDAAKIKVGLAAELAQKKAEEEQVNGRKLAKPKGRAGRFSAAHMAEFKKMDSIKNHPSAFRAGAGRATPVSKGVKRTQSKANLTDSDRAAPPSTKKIQNPPVQELDSPAKRARKHFNEDASTNRPVSRDGSFIPRPATAGKDVGSIPRSHSTLSSLMTPTKSSLARLAGTKTPTTARSMIKSPSKPVLGSGLKKSATMHDLGTRKHDEADTVASVQSPGRLERVKSIFGRQKSVSKKPTSAIPMPSAISRTPAPPRLEKDLPPLPLTTPGRKLPRPILFTPETKRAALLQNSPSPIKSCAPSSKTSNTLVQYPSLDAMMSEEEPEITVHYPDLSAARPLPEPPAKTATSPNKLTIPDSNAPGNFTFRSDQTIRFASSSPSGFGSSPGQVSVRPVRPSILPTADMPGSFPSSVMSRPNKENEAPEPIFDLKAVPHGMINKKRHRVTDDEEEAEQEAAERAAKKRRAQPVPEGEALVAPRLLSAKKGLATATPRKLATPRSNIGTSRSPAKKPVLSLSRLNMLARPKYRK</sequence>
<proteinExistence type="predicted"/>
<feature type="compositionally biased region" description="Polar residues" evidence="1">
    <location>
        <begin position="491"/>
        <end position="508"/>
    </location>
</feature>
<feature type="region of interest" description="Disordered" evidence="1">
    <location>
        <begin position="486"/>
        <end position="508"/>
    </location>
</feature>
<reference evidence="2" key="1">
    <citation type="submission" date="2022-07" db="EMBL/GenBank/DDBJ databases">
        <title>Fungi with potential for degradation of polypropylene.</title>
        <authorList>
            <person name="Gostincar C."/>
        </authorList>
    </citation>
    <scope>NUCLEOTIDE SEQUENCE</scope>
    <source>
        <strain evidence="2">EXF-13308</strain>
    </source>
</reference>
<feature type="compositionally biased region" description="Polar residues" evidence="1">
    <location>
        <begin position="642"/>
        <end position="651"/>
    </location>
</feature>
<protein>
    <submittedName>
        <fullName evidence="2">Erythromycin esterase</fullName>
    </submittedName>
</protein>
<name>A0AA38RPC2_9PEZI</name>
<feature type="compositionally biased region" description="Polar residues" evidence="1">
    <location>
        <begin position="38"/>
        <end position="51"/>
    </location>
</feature>
<evidence type="ECO:0000256" key="1">
    <source>
        <dbReference type="SAM" id="MobiDB-lite"/>
    </source>
</evidence>
<accession>A0AA38RPC2</accession>
<comment type="caution">
    <text evidence="2">The sequence shown here is derived from an EMBL/GenBank/DDBJ whole genome shotgun (WGS) entry which is preliminary data.</text>
</comment>
<feature type="region of interest" description="Disordered" evidence="1">
    <location>
        <begin position="545"/>
        <end position="656"/>
    </location>
</feature>
<dbReference type="EMBL" id="JANBVO010000005">
    <property type="protein sequence ID" value="KAJ9151956.1"/>
    <property type="molecule type" value="Genomic_DNA"/>
</dbReference>
<dbReference type="Proteomes" id="UP001174694">
    <property type="component" value="Unassembled WGS sequence"/>
</dbReference>
<feature type="region of interest" description="Disordered" evidence="1">
    <location>
        <begin position="164"/>
        <end position="183"/>
    </location>
</feature>
<feature type="compositionally biased region" description="Polar residues" evidence="1">
    <location>
        <begin position="293"/>
        <end position="308"/>
    </location>
</feature>
<evidence type="ECO:0000313" key="3">
    <source>
        <dbReference type="Proteomes" id="UP001174694"/>
    </source>
</evidence>